<dbReference type="GO" id="GO:0140267">
    <property type="term" value="P:symbiont entry into host cell via permeabilization of host membrane"/>
    <property type="evidence" value="ECO:0007669"/>
    <property type="project" value="UniProtKB-KW"/>
</dbReference>
<evidence type="ECO:0000256" key="11">
    <source>
        <dbReference type="SAM" id="Coils"/>
    </source>
</evidence>
<keyword evidence="6" id="KW-1173">Viral penetration via permeabilization of host membrane</keyword>
<keyword evidence="8" id="KW-0946">Virion</keyword>
<keyword evidence="9" id="KW-1160">Virus entry into host cell</keyword>
<sequence>MFSYSQKMGKIIKSLSRFGKKVGNALSSNTAKKIYSTIGKAAERFAESEIGAATIDGLVQGSVHSIITGESYGESVKQAVLLNVLGTGEELPDPLSPGERGIQTKIKELEDEQRNELIRLKYNKEITKEFGKELEEVYDFMNGEAKEEEVVQEQYSMLCKAVDSYEKILKAEDSKMAMLARALQREASERSQDEIKMVKEYRQKIDALKNAIEIERDGMQEEAIQEIAGMTADVLEAASEEVPLIGAGMATAVATGRAIEGAYKLKKVINALSGIDLSHMRSPKIEPTIIATTLEHRFREIPDEQLAVSVLNKKTAVTDNCNEIAHIKQEILPKFKQIMDEEKEIEGIEDKVIHPRVMMRFKIPRTQQPQIHIYAAPWDSDDVFFFHCVSHHHRNESFFLGFDLGIDVVHFEDLTSHWHALGLAQEASGRTLTEAYREFLNLSISSTYSSTIHARRMIRSRAVHPIFLGSMHYDITYEALKNNAQRIVYDEELQMHILRGPLHFQRRAILGALKFGVKILGDKIDVPLFLRNA</sequence>
<organism evidence="12">
    <name type="scientific">Bluetongue virus 17</name>
    <name type="common">BTV-17</name>
    <dbReference type="NCBI Taxonomy" id="10903"/>
    <lineage>
        <taxon>Viruses</taxon>
        <taxon>Riboviria</taxon>
        <taxon>Orthornavirae</taxon>
        <taxon>Duplornaviricota</taxon>
        <taxon>Resentoviricetes</taxon>
        <taxon>Reovirales</taxon>
        <taxon>Sedoreoviridae</taxon>
        <taxon>Orbivirus</taxon>
        <taxon>Orbivirus caerulinguae</taxon>
        <taxon>Bluetongue virus</taxon>
    </lineage>
</organism>
<reference evidence="12" key="1">
    <citation type="journal article" date="2005" name="Virus Res.">
        <title>Persistence of bluetongue virus serotype 2 (BTV-2) in the southeast United States.</title>
        <authorList>
            <person name="Mecham J.O."/>
            <person name="Johnson D.J."/>
        </authorList>
    </citation>
    <scope>NUCLEOTIDE SEQUENCE</scope>
    <source>
        <strain evidence="12">FL99 12475</strain>
    </source>
</reference>
<evidence type="ECO:0000256" key="10">
    <source>
        <dbReference type="ARBA" id="ARBA00024835"/>
    </source>
</evidence>
<keyword evidence="5" id="KW-1162">Viral penetration into host cytoplasm</keyword>
<keyword evidence="7" id="KW-1152">Outer capsid protein</keyword>
<protein>
    <recommendedName>
        <fullName evidence="3">Outer capsid protein VP5</fullName>
    </recommendedName>
</protein>
<comment type="subcellular location">
    <subcellularLocation>
        <location evidence="1">Virion</location>
    </subcellularLocation>
</comment>
<keyword evidence="11" id="KW-0175">Coiled coil</keyword>
<dbReference type="Pfam" id="PF00901">
    <property type="entry name" value="Orbi_VP5"/>
    <property type="match status" value="1"/>
</dbReference>
<dbReference type="GO" id="GO:0005198">
    <property type="term" value="F:structural molecule activity"/>
    <property type="evidence" value="ECO:0007669"/>
    <property type="project" value="InterPro"/>
</dbReference>
<dbReference type="GO" id="GO:0039624">
    <property type="term" value="C:viral outer capsid"/>
    <property type="evidence" value="ECO:0007669"/>
    <property type="project" value="UniProtKB-KW"/>
</dbReference>
<accession>Q3KVP2</accession>
<feature type="coiled-coil region" evidence="11">
    <location>
        <begin position="191"/>
        <end position="218"/>
    </location>
</feature>
<name>Q3KVP2_BTVX7</name>
<dbReference type="EMBL" id="AY855281">
    <property type="protein sequence ID" value="AAX48796.1"/>
    <property type="molecule type" value="Genomic_RNA"/>
</dbReference>
<evidence type="ECO:0000256" key="2">
    <source>
        <dbReference type="ARBA" id="ARBA00007624"/>
    </source>
</evidence>
<evidence type="ECO:0000256" key="6">
    <source>
        <dbReference type="ARBA" id="ARBA00022648"/>
    </source>
</evidence>
<evidence type="ECO:0000256" key="8">
    <source>
        <dbReference type="ARBA" id="ARBA00022844"/>
    </source>
</evidence>
<proteinExistence type="inferred from homology"/>
<dbReference type="InterPro" id="IPR000145">
    <property type="entry name" value="Capsid_VP5_Orbivir"/>
</dbReference>
<evidence type="ECO:0000256" key="3">
    <source>
        <dbReference type="ARBA" id="ARBA00015353"/>
    </source>
</evidence>
<evidence type="ECO:0000313" key="12">
    <source>
        <dbReference type="EMBL" id="AAX48796.1"/>
    </source>
</evidence>
<comment type="function">
    <text evidence="10">VP5 protein is one of the two proteins (with VP2) which constitute the virus particle outer capsid. Acts as a membrane permeabilization protein that mediates release of viral particles from endosomal compartments into the cytoplasm. Permeabilization activity is probably negatively regulated by VP2 and is triggered by endosomal degradation of VP2 and exposure to low pH.</text>
</comment>
<evidence type="ECO:0000256" key="4">
    <source>
        <dbReference type="ARBA" id="ARBA00022561"/>
    </source>
</evidence>
<keyword evidence="4" id="KW-0167">Capsid protein</keyword>
<evidence type="ECO:0000256" key="9">
    <source>
        <dbReference type="ARBA" id="ARBA00023296"/>
    </source>
</evidence>
<evidence type="ECO:0000256" key="1">
    <source>
        <dbReference type="ARBA" id="ARBA00004328"/>
    </source>
</evidence>
<evidence type="ECO:0000256" key="5">
    <source>
        <dbReference type="ARBA" id="ARBA00022595"/>
    </source>
</evidence>
<comment type="similarity">
    <text evidence="2">Belongs to the orbivirus VP5 family.</text>
</comment>
<evidence type="ECO:0000256" key="7">
    <source>
        <dbReference type="ARBA" id="ARBA00022770"/>
    </source>
</evidence>
<gene>
    <name evidence="12" type="primary">S5</name>
</gene>